<comment type="caution">
    <text evidence="1">The sequence shown here is derived from an EMBL/GenBank/DDBJ whole genome shotgun (WGS) entry which is preliminary data.</text>
</comment>
<evidence type="ECO:0000313" key="2">
    <source>
        <dbReference type="Proteomes" id="UP000789759"/>
    </source>
</evidence>
<dbReference type="OrthoDB" id="2494239at2759"/>
<dbReference type="Proteomes" id="UP000789759">
    <property type="component" value="Unassembled WGS sequence"/>
</dbReference>
<name>A0A9N9BDX2_9GLOM</name>
<protein>
    <submittedName>
        <fullName evidence="1">16614_t:CDS:1</fullName>
    </submittedName>
</protein>
<dbReference type="AlphaFoldDB" id="A0A9N9BDX2"/>
<gene>
    <name evidence="1" type="ORF">CPELLU_LOCUS5170</name>
</gene>
<dbReference type="EMBL" id="CAJVQA010002906">
    <property type="protein sequence ID" value="CAG8560401.1"/>
    <property type="molecule type" value="Genomic_DNA"/>
</dbReference>
<proteinExistence type="predicted"/>
<organism evidence="1 2">
    <name type="scientific">Cetraspora pellucida</name>
    <dbReference type="NCBI Taxonomy" id="1433469"/>
    <lineage>
        <taxon>Eukaryota</taxon>
        <taxon>Fungi</taxon>
        <taxon>Fungi incertae sedis</taxon>
        <taxon>Mucoromycota</taxon>
        <taxon>Glomeromycotina</taxon>
        <taxon>Glomeromycetes</taxon>
        <taxon>Diversisporales</taxon>
        <taxon>Gigasporaceae</taxon>
        <taxon>Cetraspora</taxon>
    </lineage>
</organism>
<sequence>MEWLEHKGKIVKCYLCKKKETKRKFATFGNIFFCTWEEKYAYQIYLDIANPCHNYTYKRRKEHWLNTKQLAEKYTTVNRSTIKRIYDYIARREPNLQQLKLLKE</sequence>
<accession>A0A9N9BDX2</accession>
<reference evidence="1" key="1">
    <citation type="submission" date="2021-06" db="EMBL/GenBank/DDBJ databases">
        <authorList>
            <person name="Kallberg Y."/>
            <person name="Tangrot J."/>
            <person name="Rosling A."/>
        </authorList>
    </citation>
    <scope>NUCLEOTIDE SEQUENCE</scope>
    <source>
        <strain evidence="1">FL966</strain>
    </source>
</reference>
<evidence type="ECO:0000313" key="1">
    <source>
        <dbReference type="EMBL" id="CAG8560401.1"/>
    </source>
</evidence>
<keyword evidence="2" id="KW-1185">Reference proteome</keyword>